<evidence type="ECO:0000313" key="6">
    <source>
        <dbReference type="Proteomes" id="UP001153678"/>
    </source>
</evidence>
<reference evidence="5" key="1">
    <citation type="submission" date="2022-08" db="EMBL/GenBank/DDBJ databases">
        <authorList>
            <person name="Kallberg Y."/>
            <person name="Tangrot J."/>
            <person name="Rosling A."/>
        </authorList>
    </citation>
    <scope>NUCLEOTIDE SEQUENCE</scope>
    <source>
        <strain evidence="5">Wild A</strain>
    </source>
</reference>
<keyword evidence="4" id="KW-0560">Oxidoreductase</keyword>
<dbReference type="PANTHER" id="PTHR11530">
    <property type="entry name" value="D-AMINO ACID OXIDASE"/>
    <property type="match status" value="1"/>
</dbReference>
<feature type="non-terminal residue" evidence="5">
    <location>
        <position position="259"/>
    </location>
</feature>
<keyword evidence="6" id="KW-1185">Reference proteome</keyword>
<dbReference type="EMBL" id="CAMKVN010014558">
    <property type="protein sequence ID" value="CAI2196598.1"/>
    <property type="molecule type" value="Genomic_DNA"/>
</dbReference>
<sequence>ITPTPSPSSSPIPGPSNVPLSIFSPIPGPSNVARADPPGIFVAIPFILPHSQWPEPMDLNPPGIYVAIDYESTQNDIIKVEEFCEYYEEEFEHPWFREGIFATEWAKEQVFEKGTDVVINCSGLGAKELVEEDDKKTNSFLLEDKWLSLKCTWTSQLDLSSKEMKDKKLISSLALKMKMKKNTKFSLDERNSQTEPDPQVTQEIIKGCKEVRPALFTKELEIVAKKCGLRPYKEGGIRIELKPFGDKGWICHNYGYSKQ</sequence>
<feature type="non-terminal residue" evidence="5">
    <location>
        <position position="1"/>
    </location>
</feature>
<evidence type="ECO:0000256" key="2">
    <source>
        <dbReference type="ARBA" id="ARBA00022630"/>
    </source>
</evidence>
<dbReference type="AlphaFoldDB" id="A0A9W4X264"/>
<evidence type="ECO:0000256" key="4">
    <source>
        <dbReference type="ARBA" id="ARBA00023002"/>
    </source>
</evidence>
<organism evidence="5 6">
    <name type="scientific">Funneliformis geosporum</name>
    <dbReference type="NCBI Taxonomy" id="1117311"/>
    <lineage>
        <taxon>Eukaryota</taxon>
        <taxon>Fungi</taxon>
        <taxon>Fungi incertae sedis</taxon>
        <taxon>Mucoromycota</taxon>
        <taxon>Glomeromycotina</taxon>
        <taxon>Glomeromycetes</taxon>
        <taxon>Glomerales</taxon>
        <taxon>Glomeraceae</taxon>
        <taxon>Funneliformis</taxon>
    </lineage>
</organism>
<comment type="caution">
    <text evidence="5">The sequence shown here is derived from an EMBL/GenBank/DDBJ whole genome shotgun (WGS) entry which is preliminary data.</text>
</comment>
<gene>
    <name evidence="5" type="ORF">FWILDA_LOCUS17660</name>
</gene>
<dbReference type="InterPro" id="IPR023209">
    <property type="entry name" value="DAO"/>
</dbReference>
<protein>
    <submittedName>
        <fullName evidence="5">19221_t:CDS:1</fullName>
    </submittedName>
</protein>
<accession>A0A9W4X264</accession>
<name>A0A9W4X264_9GLOM</name>
<keyword evidence="2" id="KW-0285">Flavoprotein</keyword>
<dbReference type="Proteomes" id="UP001153678">
    <property type="component" value="Unassembled WGS sequence"/>
</dbReference>
<dbReference type="GO" id="GO:0019478">
    <property type="term" value="P:D-amino acid catabolic process"/>
    <property type="evidence" value="ECO:0007669"/>
    <property type="project" value="TreeGrafter"/>
</dbReference>
<dbReference type="GO" id="GO:0071949">
    <property type="term" value="F:FAD binding"/>
    <property type="evidence" value="ECO:0007669"/>
    <property type="project" value="InterPro"/>
</dbReference>
<dbReference type="PANTHER" id="PTHR11530:SF11">
    <property type="entry name" value="D-ASPARTATE OXIDASE"/>
    <property type="match status" value="1"/>
</dbReference>
<dbReference type="GO" id="GO:0005737">
    <property type="term" value="C:cytoplasm"/>
    <property type="evidence" value="ECO:0007669"/>
    <property type="project" value="TreeGrafter"/>
</dbReference>
<dbReference type="GO" id="GO:0003884">
    <property type="term" value="F:D-amino-acid oxidase activity"/>
    <property type="evidence" value="ECO:0007669"/>
    <property type="project" value="InterPro"/>
</dbReference>
<keyword evidence="3" id="KW-0274">FAD</keyword>
<comment type="cofactor">
    <cofactor evidence="1">
        <name>FAD</name>
        <dbReference type="ChEBI" id="CHEBI:57692"/>
    </cofactor>
</comment>
<proteinExistence type="predicted"/>
<evidence type="ECO:0000256" key="1">
    <source>
        <dbReference type="ARBA" id="ARBA00001974"/>
    </source>
</evidence>
<evidence type="ECO:0000256" key="3">
    <source>
        <dbReference type="ARBA" id="ARBA00022827"/>
    </source>
</evidence>
<dbReference type="OrthoDB" id="2015447at2759"/>
<evidence type="ECO:0000313" key="5">
    <source>
        <dbReference type="EMBL" id="CAI2196598.1"/>
    </source>
</evidence>
<dbReference type="Gene3D" id="3.30.9.10">
    <property type="entry name" value="D-Amino Acid Oxidase, subunit A, domain 2"/>
    <property type="match status" value="1"/>
</dbReference>